<sequence length="141" mass="15526">MANPKINNILIPNVTSLPSNKNVENTNKLKSGETSEFKGLLDGAIDQSQPQVTKQDKGIQLSTHAMRRLQERNITIDKDEYAKLQTAMDRLKLKGGQDSLVITGKAAYIVDVPKNTIVTAIDKDSIGENVFTKIDSTILMN</sequence>
<evidence type="ECO:0000313" key="2">
    <source>
        <dbReference type="Proteomes" id="UP001302274"/>
    </source>
</evidence>
<name>A0ABU5VWT6_9BACT</name>
<organism evidence="1 2">
    <name type="scientific">Bacteriovorax antarcticus</name>
    <dbReference type="NCBI Taxonomy" id="3088717"/>
    <lineage>
        <taxon>Bacteria</taxon>
        <taxon>Pseudomonadati</taxon>
        <taxon>Bdellovibrionota</taxon>
        <taxon>Bacteriovoracia</taxon>
        <taxon>Bacteriovoracales</taxon>
        <taxon>Bacteriovoracaceae</taxon>
        <taxon>Bacteriovorax</taxon>
    </lineage>
</organism>
<reference evidence="1 2" key="1">
    <citation type="submission" date="2023-11" db="EMBL/GenBank/DDBJ databases">
        <title>A Novel Polar Bacteriovorax (B. antarcticus) Isolated from the Biocrust in Antarctica.</title>
        <authorList>
            <person name="Mun W."/>
            <person name="Choi S.Y."/>
            <person name="Mitchell R.J."/>
        </authorList>
    </citation>
    <scope>NUCLEOTIDE SEQUENCE [LARGE SCALE GENOMIC DNA]</scope>
    <source>
        <strain evidence="1 2">PP10</strain>
    </source>
</reference>
<dbReference type="NCBIfam" id="TIGR02530">
    <property type="entry name" value="flg_new"/>
    <property type="match status" value="1"/>
</dbReference>
<evidence type="ECO:0000313" key="1">
    <source>
        <dbReference type="EMBL" id="MEA9356813.1"/>
    </source>
</evidence>
<proteinExistence type="predicted"/>
<keyword evidence="1" id="KW-0282">Flagellum</keyword>
<keyword evidence="1" id="KW-0969">Cilium</keyword>
<dbReference type="Pfam" id="PF12611">
    <property type="entry name" value="Flagellar_put"/>
    <property type="match status" value="1"/>
</dbReference>
<dbReference type="EMBL" id="JAYGJQ010000002">
    <property type="protein sequence ID" value="MEA9356813.1"/>
    <property type="molecule type" value="Genomic_DNA"/>
</dbReference>
<dbReference type="RefSeq" id="WP_323576709.1">
    <property type="nucleotide sequence ID" value="NZ_JAYGJQ010000002.1"/>
</dbReference>
<dbReference type="InterPro" id="IPR013367">
    <property type="entry name" value="Flagellar_put"/>
</dbReference>
<gene>
    <name evidence="1" type="ORF">SHI21_11380</name>
</gene>
<keyword evidence="1" id="KW-0966">Cell projection</keyword>
<keyword evidence="2" id="KW-1185">Reference proteome</keyword>
<accession>A0ABU5VWT6</accession>
<comment type="caution">
    <text evidence="1">The sequence shown here is derived from an EMBL/GenBank/DDBJ whole genome shotgun (WGS) entry which is preliminary data.</text>
</comment>
<dbReference type="Proteomes" id="UP001302274">
    <property type="component" value="Unassembled WGS sequence"/>
</dbReference>
<protein>
    <submittedName>
        <fullName evidence="1">TIGR02530 family flagellar biosynthesis protein</fullName>
    </submittedName>
</protein>